<evidence type="ECO:0008006" key="5">
    <source>
        <dbReference type="Google" id="ProtNLM"/>
    </source>
</evidence>
<feature type="transmembrane region" description="Helical" evidence="2">
    <location>
        <begin position="104"/>
        <end position="122"/>
    </location>
</feature>
<keyword evidence="2" id="KW-0812">Transmembrane</keyword>
<evidence type="ECO:0000256" key="2">
    <source>
        <dbReference type="SAM" id="Phobius"/>
    </source>
</evidence>
<evidence type="ECO:0000256" key="1">
    <source>
        <dbReference type="SAM" id="MobiDB-lite"/>
    </source>
</evidence>
<evidence type="ECO:0000313" key="3">
    <source>
        <dbReference type="EMBL" id="BCS88060.1"/>
    </source>
</evidence>
<evidence type="ECO:0000313" key="4">
    <source>
        <dbReference type="Proteomes" id="UP001053296"/>
    </source>
</evidence>
<keyword evidence="4" id="KW-1185">Reference proteome</keyword>
<dbReference type="Proteomes" id="UP001053296">
    <property type="component" value="Chromosome"/>
</dbReference>
<name>A0ABN6ES43_9BACT</name>
<organism evidence="3 4">
    <name type="scientific">Pseudodesulfovibrio sediminis</name>
    <dbReference type="NCBI Taxonomy" id="2810563"/>
    <lineage>
        <taxon>Bacteria</taxon>
        <taxon>Pseudomonadati</taxon>
        <taxon>Thermodesulfobacteriota</taxon>
        <taxon>Desulfovibrionia</taxon>
        <taxon>Desulfovibrionales</taxon>
        <taxon>Desulfovibrionaceae</taxon>
    </lineage>
</organism>
<feature type="region of interest" description="Disordered" evidence="1">
    <location>
        <begin position="62"/>
        <end position="83"/>
    </location>
</feature>
<reference evidence="3" key="1">
    <citation type="journal article" date="2022" name="Arch. Microbiol.">
        <title>Pseudodesulfovibrio sediminis sp. nov., a mesophilic and neutrophilic sulfate-reducing bacterium isolated from sediment of a brackish lake.</title>
        <authorList>
            <person name="Takahashi A."/>
            <person name="Kojima H."/>
            <person name="Watanabe M."/>
            <person name="Fukui M."/>
        </authorList>
    </citation>
    <scope>NUCLEOTIDE SEQUENCE</scope>
    <source>
        <strain evidence="3">SF6</strain>
    </source>
</reference>
<keyword evidence="2" id="KW-0472">Membrane</keyword>
<dbReference type="EMBL" id="AP024485">
    <property type="protein sequence ID" value="BCS88060.1"/>
    <property type="molecule type" value="Genomic_DNA"/>
</dbReference>
<dbReference type="RefSeq" id="WP_229595380.1">
    <property type="nucleotide sequence ID" value="NZ_AP024485.1"/>
</dbReference>
<accession>A0ABN6ES43</accession>
<proteinExistence type="predicted"/>
<sequence>MPTSPETHTVTDSAQRDNTARCLLAYLEQLPMEMETRLELTLDVLRELPREATPEQALEALLSRLPTHDPEDYPPSSPPITREHMPAQYLGRRRSGIPGFASQWGWLLIVGLLLALTLLLHISQ</sequence>
<protein>
    <recommendedName>
        <fullName evidence="5">Transmembrane anti-sigma factor</fullName>
    </recommendedName>
</protein>
<gene>
    <name evidence="3" type="ORF">PSDVSF_13020</name>
</gene>
<keyword evidence="2" id="KW-1133">Transmembrane helix</keyword>